<dbReference type="Proteomes" id="UP000292402">
    <property type="component" value="Unassembled WGS sequence"/>
</dbReference>
<gene>
    <name evidence="1" type="ORF">AA0114_g12244</name>
</gene>
<name>A0A4Q4M1T9_9PLEO</name>
<evidence type="ECO:0000313" key="2">
    <source>
        <dbReference type="Proteomes" id="UP000292402"/>
    </source>
</evidence>
<comment type="caution">
    <text evidence="1">The sequence shown here is derived from an EMBL/GenBank/DDBJ whole genome shotgun (WGS) entry which is preliminary data.</text>
</comment>
<sequence>MANITPEYYILSTWDIPPNGTIALGSVITSLQKPQRRLTLCTPGEADVLPSSKFSVEVSIERLSSGGFSVLTTFLSGLLGLGVDVGADWKNSDKKAFKFDRMDTTTFVPTEDYVKRCIDNAGVRLFLETCRYRKPVYIITGIKIVSGAQGTTTSSRSVGGVVGAQVDGTVLSGGLAPVGGGPEVRRGKETKNAVSWEGSTDFVFAYKVSEVRVSKSGEVKRERDYTKGALYEDRAEVDMADSLALSIAEVPALESQHSYKTEAVEENDVVVTYGISIPGEE</sequence>
<reference evidence="2" key="1">
    <citation type="journal article" date="2019" name="bioRxiv">
        <title>Genomics, evolutionary history and diagnostics of the Alternaria alternata species group including apple and Asian pear pathotypes.</title>
        <authorList>
            <person name="Armitage A.D."/>
            <person name="Cockerton H.M."/>
            <person name="Sreenivasaprasad S."/>
            <person name="Woodhall J.W."/>
            <person name="Lane C.R."/>
            <person name="Harrison R.J."/>
            <person name="Clarkson J.P."/>
        </authorList>
    </citation>
    <scope>NUCLEOTIDE SEQUENCE [LARGE SCALE GENOMIC DNA]</scope>
    <source>
        <strain evidence="2">FERA 1082</strain>
    </source>
</reference>
<protein>
    <submittedName>
        <fullName evidence="1">Uncharacterized protein</fullName>
    </submittedName>
</protein>
<dbReference type="AlphaFoldDB" id="A0A4Q4M1T9"/>
<dbReference type="EMBL" id="PDXA01000076">
    <property type="protein sequence ID" value="RYN30759.1"/>
    <property type="molecule type" value="Genomic_DNA"/>
</dbReference>
<organism evidence="1 2">
    <name type="scientific">Alternaria tenuissima</name>
    <dbReference type="NCBI Taxonomy" id="119927"/>
    <lineage>
        <taxon>Eukaryota</taxon>
        <taxon>Fungi</taxon>
        <taxon>Dikarya</taxon>
        <taxon>Ascomycota</taxon>
        <taxon>Pezizomycotina</taxon>
        <taxon>Dothideomycetes</taxon>
        <taxon>Pleosporomycetidae</taxon>
        <taxon>Pleosporales</taxon>
        <taxon>Pleosporineae</taxon>
        <taxon>Pleosporaceae</taxon>
        <taxon>Alternaria</taxon>
        <taxon>Alternaria sect. Alternaria</taxon>
        <taxon>Alternaria alternata complex</taxon>
    </lineage>
</organism>
<evidence type="ECO:0000313" key="1">
    <source>
        <dbReference type="EMBL" id="RYN30759.1"/>
    </source>
</evidence>
<proteinExistence type="predicted"/>
<accession>A0A4Q4M1T9</accession>